<reference evidence="3" key="1">
    <citation type="submission" date="2022-08" db="EMBL/GenBank/DDBJ databases">
        <title>Genome Sequence of the sulphate-reducing bacterium, Pseudodesulfovibrio portus JCM14722.</title>
        <authorList>
            <person name="Kondo R."/>
            <person name="Kataoka T."/>
        </authorList>
    </citation>
    <scope>NUCLEOTIDE SEQUENCE</scope>
    <source>
        <strain evidence="3">JCM 14722</strain>
    </source>
</reference>
<feature type="compositionally biased region" description="Polar residues" evidence="1">
    <location>
        <begin position="207"/>
        <end position="222"/>
    </location>
</feature>
<evidence type="ECO:0000313" key="3">
    <source>
        <dbReference type="EMBL" id="BDQ34358.1"/>
    </source>
</evidence>
<feature type="region of interest" description="Disordered" evidence="1">
    <location>
        <begin position="207"/>
        <end position="238"/>
    </location>
</feature>
<feature type="signal peptide" evidence="2">
    <location>
        <begin position="1"/>
        <end position="20"/>
    </location>
</feature>
<keyword evidence="2" id="KW-0732">Signal</keyword>
<dbReference type="Proteomes" id="UP001061361">
    <property type="component" value="Chromosome"/>
</dbReference>
<proteinExistence type="predicted"/>
<accession>A0ABM8ASE5</accession>
<evidence type="ECO:0000256" key="1">
    <source>
        <dbReference type="SAM" id="MobiDB-lite"/>
    </source>
</evidence>
<protein>
    <recommendedName>
        <fullName evidence="5">DUF4412 domain-containing protein</fullName>
    </recommendedName>
</protein>
<gene>
    <name evidence="3" type="ORF">JCM14722_19000</name>
</gene>
<dbReference type="EMBL" id="AP026708">
    <property type="protein sequence ID" value="BDQ34358.1"/>
    <property type="molecule type" value="Genomic_DNA"/>
</dbReference>
<evidence type="ECO:0008006" key="5">
    <source>
        <dbReference type="Google" id="ProtNLM"/>
    </source>
</evidence>
<feature type="chain" id="PRO_5045035648" description="DUF4412 domain-containing protein" evidence="2">
    <location>
        <begin position="21"/>
        <end position="258"/>
    </location>
</feature>
<organism evidence="3 4">
    <name type="scientific">Pseudodesulfovibrio portus</name>
    <dbReference type="NCBI Taxonomy" id="231439"/>
    <lineage>
        <taxon>Bacteria</taxon>
        <taxon>Pseudomonadati</taxon>
        <taxon>Thermodesulfobacteriota</taxon>
        <taxon>Desulfovibrionia</taxon>
        <taxon>Desulfovibrionales</taxon>
        <taxon>Desulfovibrionaceae</taxon>
    </lineage>
</organism>
<evidence type="ECO:0000256" key="2">
    <source>
        <dbReference type="SAM" id="SignalP"/>
    </source>
</evidence>
<evidence type="ECO:0000313" key="4">
    <source>
        <dbReference type="Proteomes" id="UP001061361"/>
    </source>
</evidence>
<dbReference type="RefSeq" id="WP_264981267.1">
    <property type="nucleotide sequence ID" value="NZ_AP026708.1"/>
</dbReference>
<keyword evidence="4" id="KW-1185">Reference proteome</keyword>
<name>A0ABM8ASE5_9BACT</name>
<sequence>MRRVLLYICLVLLLPGNVLAASDIVATYKYSDGTMVTLVTRDKDHVRMDTSATSYMLLSKGKVYSVNCEDGQCQVMDMGAMMNSGLGSMFGGGGDTDYEVRYEKTGRTETVAGYKGVVYEAVTFENGKVVSRDEMVLSNHSNIKKLTEGWIAMAEVMTQSMGDSFDDSLDEARKMGYGGMLRMGDDMRLHKLAVRNLDSAYYRLPANSQQVQTGTPPQQSGSDMGIEDDAKDIGYDAKEATKDEIKGGIRDAISDLFQ</sequence>